<dbReference type="GO" id="GO:0000492">
    <property type="term" value="P:box C/D snoRNP assembly"/>
    <property type="evidence" value="ECO:0007669"/>
    <property type="project" value="TreeGrafter"/>
</dbReference>
<feature type="domain" description="FMR1-interacting protein 1 conserved" evidence="2">
    <location>
        <begin position="9"/>
        <end position="39"/>
    </location>
</feature>
<dbReference type="EMBL" id="AP019298">
    <property type="protein sequence ID" value="BBG96784.1"/>
    <property type="molecule type" value="Genomic_DNA"/>
</dbReference>
<dbReference type="Pfam" id="PF10453">
    <property type="entry name" value="NUFIP1"/>
    <property type="match status" value="1"/>
</dbReference>
<feature type="region of interest" description="Disordered" evidence="1">
    <location>
        <begin position="78"/>
        <end position="127"/>
    </location>
</feature>
<reference evidence="3" key="1">
    <citation type="journal article" date="2019" name="Science">
        <title>Mutation of a bHLH transcription factor allowed almond domestication.</title>
        <authorList>
            <person name="Sanchez-Perez R."/>
            <person name="Pavan S."/>
            <person name="Mazzeo R."/>
            <person name="Moldovan C."/>
            <person name="Aiese Cigliano R."/>
            <person name="Del Cueto J."/>
            <person name="Ricciardi F."/>
            <person name="Lotti C."/>
            <person name="Ricciardi L."/>
            <person name="Dicenta F."/>
            <person name="Lopez-Marques R.L."/>
            <person name="Lindberg Moller B."/>
        </authorList>
    </citation>
    <scope>NUCLEOTIDE SEQUENCE</scope>
</reference>
<evidence type="ECO:0000259" key="2">
    <source>
        <dbReference type="Pfam" id="PF10453"/>
    </source>
</evidence>
<dbReference type="GO" id="GO:0005634">
    <property type="term" value="C:nucleus"/>
    <property type="evidence" value="ECO:0007669"/>
    <property type="project" value="TreeGrafter"/>
</dbReference>
<dbReference type="PANTHER" id="PTHR13309">
    <property type="entry name" value="NUCLEAR FRAGILE X MENTAL RETARDATION PROTEIN INTERACTING PROTEIN 1"/>
    <property type="match status" value="1"/>
</dbReference>
<feature type="compositionally biased region" description="Basic and acidic residues" evidence="1">
    <location>
        <begin position="104"/>
        <end position="113"/>
    </location>
</feature>
<organism evidence="3">
    <name type="scientific">Prunus dulcis</name>
    <name type="common">Almond</name>
    <name type="synonym">Amygdalus dulcis</name>
    <dbReference type="NCBI Taxonomy" id="3755"/>
    <lineage>
        <taxon>Eukaryota</taxon>
        <taxon>Viridiplantae</taxon>
        <taxon>Streptophyta</taxon>
        <taxon>Embryophyta</taxon>
        <taxon>Tracheophyta</taxon>
        <taxon>Spermatophyta</taxon>
        <taxon>Magnoliopsida</taxon>
        <taxon>eudicotyledons</taxon>
        <taxon>Gunneridae</taxon>
        <taxon>Pentapetalae</taxon>
        <taxon>rosids</taxon>
        <taxon>fabids</taxon>
        <taxon>Rosales</taxon>
        <taxon>Rosaceae</taxon>
        <taxon>Amygdaloideae</taxon>
        <taxon>Amygdaleae</taxon>
        <taxon>Prunus</taxon>
    </lineage>
</organism>
<dbReference type="PANTHER" id="PTHR13309:SF0">
    <property type="entry name" value="FMR1-INTERACTING PROTEIN NUFIP1"/>
    <property type="match status" value="1"/>
</dbReference>
<gene>
    <name evidence="3" type="ORF">Prudu_005701</name>
</gene>
<sequence>MNKSLSLPYTEQEIQRWREERRRHYPSKSNIEKKLSEKLINSEVIEREAKMRREQLKEILTKQAELGVEVAEIPSYYLEDSNQGHRREDNKSFTKKGRLPNNFGKREKYDKKDRFAKRQKSHHKDSF</sequence>
<dbReference type="InterPro" id="IPR019496">
    <property type="entry name" value="NUFIP1_cons_dom"/>
</dbReference>
<evidence type="ECO:0000313" key="3">
    <source>
        <dbReference type="EMBL" id="BBG96784.1"/>
    </source>
</evidence>
<feature type="compositionally biased region" description="Basic and acidic residues" evidence="1">
    <location>
        <begin position="82"/>
        <end position="92"/>
    </location>
</feature>
<evidence type="ECO:0000256" key="1">
    <source>
        <dbReference type="SAM" id="MobiDB-lite"/>
    </source>
</evidence>
<accession>A0A4Y1QY83</accession>
<dbReference type="InterPro" id="IPR039136">
    <property type="entry name" value="NUFIP1-like"/>
</dbReference>
<dbReference type="AlphaFoldDB" id="A0A4Y1QY83"/>
<name>A0A4Y1QY83_PRUDU</name>
<proteinExistence type="predicted"/>
<protein>
    <recommendedName>
        <fullName evidence="2">FMR1-interacting protein 1 conserved domain-containing protein</fullName>
    </recommendedName>
</protein>
<dbReference type="GO" id="GO:0003723">
    <property type="term" value="F:RNA binding"/>
    <property type="evidence" value="ECO:0007669"/>
    <property type="project" value="InterPro"/>
</dbReference>
<feature type="compositionally biased region" description="Basic residues" evidence="1">
    <location>
        <begin position="114"/>
        <end position="127"/>
    </location>
</feature>